<proteinExistence type="predicted"/>
<comment type="caution">
    <text evidence="2">The sequence shown here is derived from an EMBL/GenBank/DDBJ whole genome shotgun (WGS) entry which is preliminary data.</text>
</comment>
<keyword evidence="3" id="KW-1185">Reference proteome</keyword>
<dbReference type="Proteomes" id="UP000573603">
    <property type="component" value="Unassembled WGS sequence"/>
</dbReference>
<reference evidence="2 3" key="1">
    <citation type="journal article" date="2020" name="BMC Genomics">
        <title>Correction to: Identification and distribution of gene clusters required for synthesis of sphingolipid metabolism inhibitors in diverse species of the filamentous fungus Fusarium.</title>
        <authorList>
            <person name="Kim H.S."/>
            <person name="Lohmar J.M."/>
            <person name="Busman M."/>
            <person name="Brown D.W."/>
            <person name="Naumann T.A."/>
            <person name="Divon H.H."/>
            <person name="Lysoe E."/>
            <person name="Uhlig S."/>
            <person name="Proctor R.H."/>
        </authorList>
    </citation>
    <scope>NUCLEOTIDE SEQUENCE [LARGE SCALE GENOMIC DNA]</scope>
    <source>
        <strain evidence="2 3">NRRL 25214</strain>
    </source>
</reference>
<evidence type="ECO:0000313" key="3">
    <source>
        <dbReference type="Proteomes" id="UP000573603"/>
    </source>
</evidence>
<gene>
    <name evidence="2" type="ORF">FANTH_3984</name>
</gene>
<organism evidence="2 3">
    <name type="scientific">Fusarium anthophilum</name>
    <dbReference type="NCBI Taxonomy" id="48485"/>
    <lineage>
        <taxon>Eukaryota</taxon>
        <taxon>Fungi</taxon>
        <taxon>Dikarya</taxon>
        <taxon>Ascomycota</taxon>
        <taxon>Pezizomycotina</taxon>
        <taxon>Sordariomycetes</taxon>
        <taxon>Hypocreomycetidae</taxon>
        <taxon>Hypocreales</taxon>
        <taxon>Nectriaceae</taxon>
        <taxon>Fusarium</taxon>
        <taxon>Fusarium fujikuroi species complex</taxon>
    </lineage>
</organism>
<evidence type="ECO:0000313" key="2">
    <source>
        <dbReference type="EMBL" id="KAF5250930.1"/>
    </source>
</evidence>
<feature type="compositionally biased region" description="Basic and acidic residues" evidence="1">
    <location>
        <begin position="34"/>
        <end position="64"/>
    </location>
</feature>
<accession>A0A8H4ZR61</accession>
<sequence>MALNSAKNADVRKEHSVLKTTAPKAAENSSADVNENKTDMVTKSNKNDKTADEKKDRHKVWDEHNDKLAKATPEEFLAEDPHLKEAPTAMTLPSKTNEHMAKVEADHIANLEQSYDDGKLSEHDLLELGAREVHM</sequence>
<dbReference type="EMBL" id="JABEVY010000081">
    <property type="protein sequence ID" value="KAF5250930.1"/>
    <property type="molecule type" value="Genomic_DNA"/>
</dbReference>
<evidence type="ECO:0000256" key="1">
    <source>
        <dbReference type="SAM" id="MobiDB-lite"/>
    </source>
</evidence>
<name>A0A8H4ZR61_9HYPO</name>
<dbReference type="AlphaFoldDB" id="A0A8H4ZR61"/>
<feature type="region of interest" description="Disordered" evidence="1">
    <location>
        <begin position="1"/>
        <end position="64"/>
    </location>
</feature>
<protein>
    <submittedName>
        <fullName evidence="2">Uncharacterized protein</fullName>
    </submittedName>
</protein>